<name>A0AA88YC78_PINIB</name>
<dbReference type="GO" id="GO:0070836">
    <property type="term" value="P:caveola assembly"/>
    <property type="evidence" value="ECO:0007669"/>
    <property type="project" value="InterPro"/>
</dbReference>
<dbReference type="Proteomes" id="UP001186944">
    <property type="component" value="Unassembled WGS sequence"/>
</dbReference>
<dbReference type="EMBL" id="VSWD01000005">
    <property type="protein sequence ID" value="KAK3102364.1"/>
    <property type="molecule type" value="Genomic_DNA"/>
</dbReference>
<protein>
    <recommendedName>
        <fullName evidence="6">Caveolin</fullName>
    </recommendedName>
</protein>
<accession>A0AA88YC78</accession>
<dbReference type="AlphaFoldDB" id="A0AA88YC78"/>
<evidence type="ECO:0000256" key="4">
    <source>
        <dbReference type="ARBA" id="ARBA00023034"/>
    </source>
</evidence>
<sequence>MCIALQWGCEFALVSFNMVWYFTPALRMCSIYAGCCQKFYGTCMMCCLAPLCESLGLFFSRITVTNKSG</sequence>
<dbReference type="PANTHER" id="PTHR10844">
    <property type="entry name" value="CAVEOLIN"/>
    <property type="match status" value="1"/>
</dbReference>
<comment type="subcellular location">
    <subcellularLocation>
        <location evidence="1 6">Cell membrane</location>
        <topology evidence="1 6">Peripheral membrane protein</topology>
    </subcellularLocation>
    <subcellularLocation>
        <location evidence="6">Golgi apparatus membrane</location>
        <topology evidence="6">Peripheral membrane protein</topology>
    </subcellularLocation>
    <subcellularLocation>
        <location evidence="6">Membrane</location>
        <location evidence="6">Caveola</location>
        <topology evidence="6">Peripheral membrane protein</topology>
    </subcellularLocation>
</comment>
<reference evidence="7" key="1">
    <citation type="submission" date="2019-08" db="EMBL/GenBank/DDBJ databases">
        <title>The improved chromosome-level genome for the pearl oyster Pinctada fucata martensii using PacBio sequencing and Hi-C.</title>
        <authorList>
            <person name="Zheng Z."/>
        </authorList>
    </citation>
    <scope>NUCLEOTIDE SEQUENCE</scope>
    <source>
        <strain evidence="7">ZZ-2019</strain>
        <tissue evidence="7">Adductor muscle</tissue>
    </source>
</reference>
<evidence type="ECO:0000256" key="6">
    <source>
        <dbReference type="RuleBase" id="RU000680"/>
    </source>
</evidence>
<evidence type="ECO:0000256" key="3">
    <source>
        <dbReference type="ARBA" id="ARBA00022475"/>
    </source>
</evidence>
<gene>
    <name evidence="7" type="ORF">FSP39_010833</name>
</gene>
<keyword evidence="4 6" id="KW-0333">Golgi apparatus</keyword>
<keyword evidence="5 6" id="KW-0472">Membrane</keyword>
<comment type="function">
    <text evidence="6">May act as a scaffolding protein within caveolar membranes. Interacts directly with G-protein alpha subunits and can functionally regulate their activity.</text>
</comment>
<evidence type="ECO:0000313" key="7">
    <source>
        <dbReference type="EMBL" id="KAK3102364.1"/>
    </source>
</evidence>
<dbReference type="GO" id="GO:0000139">
    <property type="term" value="C:Golgi membrane"/>
    <property type="evidence" value="ECO:0007669"/>
    <property type="project" value="UniProtKB-SubCell"/>
</dbReference>
<keyword evidence="3 6" id="KW-1003">Cell membrane</keyword>
<dbReference type="GO" id="GO:0005901">
    <property type="term" value="C:caveola"/>
    <property type="evidence" value="ECO:0007669"/>
    <property type="project" value="UniProtKB-SubCell"/>
</dbReference>
<dbReference type="PANTHER" id="PTHR10844:SF19">
    <property type="entry name" value="CAVEOLIN-2"/>
    <property type="match status" value="1"/>
</dbReference>
<evidence type="ECO:0000256" key="1">
    <source>
        <dbReference type="ARBA" id="ARBA00004202"/>
    </source>
</evidence>
<evidence type="ECO:0000313" key="8">
    <source>
        <dbReference type="Proteomes" id="UP001186944"/>
    </source>
</evidence>
<evidence type="ECO:0000256" key="5">
    <source>
        <dbReference type="ARBA" id="ARBA00023136"/>
    </source>
</evidence>
<dbReference type="InterPro" id="IPR001612">
    <property type="entry name" value="Caveolin"/>
</dbReference>
<comment type="similarity">
    <text evidence="2 6">Belongs to the caveolin family.</text>
</comment>
<dbReference type="GO" id="GO:0060090">
    <property type="term" value="F:molecular adaptor activity"/>
    <property type="evidence" value="ECO:0007669"/>
    <property type="project" value="TreeGrafter"/>
</dbReference>
<organism evidence="7 8">
    <name type="scientific">Pinctada imbricata</name>
    <name type="common">Atlantic pearl-oyster</name>
    <name type="synonym">Pinctada martensii</name>
    <dbReference type="NCBI Taxonomy" id="66713"/>
    <lineage>
        <taxon>Eukaryota</taxon>
        <taxon>Metazoa</taxon>
        <taxon>Spiralia</taxon>
        <taxon>Lophotrochozoa</taxon>
        <taxon>Mollusca</taxon>
        <taxon>Bivalvia</taxon>
        <taxon>Autobranchia</taxon>
        <taxon>Pteriomorphia</taxon>
        <taxon>Pterioida</taxon>
        <taxon>Pterioidea</taxon>
        <taxon>Pteriidae</taxon>
        <taxon>Pinctada</taxon>
    </lineage>
</organism>
<dbReference type="Pfam" id="PF01146">
    <property type="entry name" value="Caveolin"/>
    <property type="match status" value="1"/>
</dbReference>
<comment type="caution">
    <text evidence="7">The sequence shown here is derived from an EMBL/GenBank/DDBJ whole genome shotgun (WGS) entry which is preliminary data.</text>
</comment>
<proteinExistence type="inferred from homology"/>
<keyword evidence="8" id="KW-1185">Reference proteome</keyword>
<evidence type="ECO:0000256" key="2">
    <source>
        <dbReference type="ARBA" id="ARBA00010988"/>
    </source>
</evidence>